<dbReference type="Proteomes" id="UP000028488">
    <property type="component" value="Chromosome"/>
</dbReference>
<dbReference type="InterPro" id="IPR046825">
    <property type="entry name" value="PDH_C"/>
</dbReference>
<name>A0A076EF81_RHOOP</name>
<dbReference type="InterPro" id="IPR050812">
    <property type="entry name" value="Preph/Arog_dehydrog"/>
</dbReference>
<dbReference type="Gene3D" id="1.10.3660.10">
    <property type="entry name" value="6-phosphogluconate dehydrogenase C-terminal like domain"/>
    <property type="match status" value="1"/>
</dbReference>
<dbReference type="eggNOG" id="COG0287">
    <property type="taxonomic scope" value="Bacteria"/>
</dbReference>
<organism evidence="4 5">
    <name type="scientific">Rhodococcus opacus</name>
    <name type="common">Nocardia opaca</name>
    <dbReference type="NCBI Taxonomy" id="37919"/>
    <lineage>
        <taxon>Bacteria</taxon>
        <taxon>Bacillati</taxon>
        <taxon>Actinomycetota</taxon>
        <taxon>Actinomycetes</taxon>
        <taxon>Mycobacteriales</taxon>
        <taxon>Nocardiaceae</taxon>
        <taxon>Rhodococcus</taxon>
    </lineage>
</organism>
<dbReference type="InterPro" id="IPR008927">
    <property type="entry name" value="6-PGluconate_DH-like_C_sf"/>
</dbReference>
<dbReference type="GO" id="GO:0008977">
    <property type="term" value="F:prephenate dehydrogenase (NAD+) activity"/>
    <property type="evidence" value="ECO:0007669"/>
    <property type="project" value="InterPro"/>
</dbReference>
<evidence type="ECO:0000259" key="3">
    <source>
        <dbReference type="PROSITE" id="PS51176"/>
    </source>
</evidence>
<keyword evidence="2" id="KW-0560">Oxidoreductase</keyword>
<evidence type="ECO:0000313" key="5">
    <source>
        <dbReference type="Proteomes" id="UP000028488"/>
    </source>
</evidence>
<dbReference type="EMBL" id="CP008947">
    <property type="protein sequence ID" value="AII04940.1"/>
    <property type="molecule type" value="Genomic_DNA"/>
</dbReference>
<sequence>MNVPAASARTVALIGGSGDVGRMLATRLRADGNTVRTIDIRFTDRSDPDQVKGDVTDPSPELRAVVNAADAVILAIPESAALEAIPFAVAELSEHALLVDTLSVKSRFDAALRDSALRNGAVGINPMFAPSLGPEGRPVAAVTYRDSGEVEWFLSVLSGWGSSVVRLDAEHHDRLTAATQALTHAGVLAFGLALADLGVDGAELTAVGTPPHLVSLALLARVGGGVPEVYRDIQAGNPFAGEARRALAAALTTLTETVEQGSEDDFASLMSRSTSPLGDRSEPLARLCADLFTDLVHRQPRSWDRNGDSS</sequence>
<proteinExistence type="inferred from homology"/>
<dbReference type="PANTHER" id="PTHR21363:SF0">
    <property type="entry name" value="PREPHENATE DEHYDROGENASE [NADP(+)]"/>
    <property type="match status" value="1"/>
</dbReference>
<protein>
    <submittedName>
        <fullName evidence="4">Chloride transporter</fullName>
    </submittedName>
</protein>
<dbReference type="SUPFAM" id="SSF48179">
    <property type="entry name" value="6-phosphogluconate dehydrogenase C-terminal domain-like"/>
    <property type="match status" value="1"/>
</dbReference>
<dbReference type="Pfam" id="PF20463">
    <property type="entry name" value="PDH_C"/>
    <property type="match status" value="1"/>
</dbReference>
<comment type="similarity">
    <text evidence="1">Belongs to the prephenate/arogenate dehydrogenase family.</text>
</comment>
<dbReference type="PANTHER" id="PTHR21363">
    <property type="entry name" value="PREPHENATE DEHYDROGENASE"/>
    <property type="match status" value="1"/>
</dbReference>
<evidence type="ECO:0000256" key="2">
    <source>
        <dbReference type="ARBA" id="ARBA00023002"/>
    </source>
</evidence>
<evidence type="ECO:0000256" key="1">
    <source>
        <dbReference type="ARBA" id="ARBA00007964"/>
    </source>
</evidence>
<accession>A0A076EF81</accession>
<feature type="domain" description="Prephenate/arogenate dehydrogenase" evidence="3">
    <location>
        <begin position="9"/>
        <end position="288"/>
    </location>
</feature>
<dbReference type="InterPro" id="IPR046826">
    <property type="entry name" value="PDH_N"/>
</dbReference>
<dbReference type="RefSeq" id="WP_128639122.1">
    <property type="nucleotide sequence ID" value="NZ_CP008947.1"/>
</dbReference>
<dbReference type="InterPro" id="IPR036291">
    <property type="entry name" value="NAD(P)-bd_dom_sf"/>
</dbReference>
<gene>
    <name evidence="4" type="ORF">EP51_10090</name>
</gene>
<dbReference type="InterPro" id="IPR003099">
    <property type="entry name" value="Prephen_DH"/>
</dbReference>
<dbReference type="GO" id="GO:0070403">
    <property type="term" value="F:NAD+ binding"/>
    <property type="evidence" value="ECO:0007669"/>
    <property type="project" value="InterPro"/>
</dbReference>
<dbReference type="SUPFAM" id="SSF51735">
    <property type="entry name" value="NAD(P)-binding Rossmann-fold domains"/>
    <property type="match status" value="1"/>
</dbReference>
<reference evidence="4 5" key="1">
    <citation type="submission" date="2014-07" db="EMBL/GenBank/DDBJ databases">
        <title>Genome Sequence of Rhodococcus opacus Strain R7, a Biodegrader of Mono- and Polycyclic Aromatic Hydrocarbons.</title>
        <authorList>
            <person name="Di Gennaro P."/>
            <person name="Zampolli J."/>
            <person name="Presti I."/>
            <person name="Cappelletti M."/>
            <person name="D'Ursi P."/>
            <person name="Orro A."/>
            <person name="Mezzelani A."/>
            <person name="Milanesi L."/>
        </authorList>
    </citation>
    <scope>NUCLEOTIDE SEQUENCE [LARGE SCALE GENOMIC DNA]</scope>
    <source>
        <strain evidence="4 5">R7</strain>
    </source>
</reference>
<dbReference type="Gene3D" id="3.40.50.720">
    <property type="entry name" value="NAD(P)-binding Rossmann-like Domain"/>
    <property type="match status" value="1"/>
</dbReference>
<dbReference type="GO" id="GO:0006571">
    <property type="term" value="P:tyrosine biosynthetic process"/>
    <property type="evidence" value="ECO:0007669"/>
    <property type="project" value="InterPro"/>
</dbReference>
<dbReference type="PROSITE" id="PS51176">
    <property type="entry name" value="PDH_ADH"/>
    <property type="match status" value="1"/>
</dbReference>
<dbReference type="Pfam" id="PF02153">
    <property type="entry name" value="PDH_N"/>
    <property type="match status" value="1"/>
</dbReference>
<evidence type="ECO:0000313" key="4">
    <source>
        <dbReference type="EMBL" id="AII04940.1"/>
    </source>
</evidence>
<dbReference type="AlphaFoldDB" id="A0A076EF81"/>
<dbReference type="GO" id="GO:0004665">
    <property type="term" value="F:prephenate dehydrogenase (NADP+) activity"/>
    <property type="evidence" value="ECO:0007669"/>
    <property type="project" value="InterPro"/>
</dbReference>